<dbReference type="RefSeq" id="WP_306068551.1">
    <property type="nucleotide sequence ID" value="NZ_CP120988.1"/>
</dbReference>
<organism evidence="3 4">
    <name type="scientific">Streptomyces poriferorum</name>
    <dbReference type="NCBI Taxonomy" id="2798799"/>
    <lineage>
        <taxon>Bacteria</taxon>
        <taxon>Bacillati</taxon>
        <taxon>Actinomycetota</taxon>
        <taxon>Actinomycetes</taxon>
        <taxon>Kitasatosporales</taxon>
        <taxon>Streptomycetaceae</taxon>
        <taxon>Streptomyces</taxon>
    </lineage>
</organism>
<keyword evidence="4" id="KW-1185">Reference proteome</keyword>
<dbReference type="Gene3D" id="1.10.443.10">
    <property type="entry name" value="Intergrase catalytic core"/>
    <property type="match status" value="1"/>
</dbReference>
<dbReference type="InterPro" id="IPR013762">
    <property type="entry name" value="Integrase-like_cat_sf"/>
</dbReference>
<proteinExistence type="predicted"/>
<feature type="domain" description="Tyr recombinase" evidence="2">
    <location>
        <begin position="436"/>
        <end position="650"/>
    </location>
</feature>
<dbReference type="Proteomes" id="UP001235744">
    <property type="component" value="Chromosome"/>
</dbReference>
<sequence>MSAVATPVARSASRVEELMGAVEPAFLSLVGWSEERRVVTFPVEHPVMGMPLCRVGDCDCVAYSASGLCRNCESRWRKDGRDVDDFARAARSNRRLPEQDCAVAGCLRPWTTRKAQLCRAHEYQLSKMAGLSLEGFLLLGDVRPLAALGVCAVTACLRQRPGKGSPYCLQHFQQRGRQIREGTFPGDDTFQAVTRAVSKNCEVSLAGLEPLVAAEVLYGLQERVRRGTKVPPWHVRPVCERALAEQVSSLADLDPARLCKRGRRVLTAFTASSRRLGMTPESERRKDVWDAAAFGHSGTIRFTEVRQSWLREALKAAVCDDLPRRRGRKARQQVQNHIAAFSRLSESLHLQREDKGAHLALLERQDMVNFSNRLAFLNSTGEISVYTWIAIARMVRKWLEQMRSMGLTQPGQPLHGLPAEFILLSQDIPDEPEDSEAGKDLPDEVMGVLCANLDLLEQRSSREVRVAVELLIDTGRRPFEICSLPYDCLTRDPDGKAVLLYDNHKELRLRRRLPVPEATAALIIGQQARVRARYLETPVSRLVLLPTVMSNPDGTKPIADIGLQHHDWVAALPDIALSVNVYRDGRPERAEILFDREKIFPYAYRHTYAQRHADAGVPVDVLCQLMDHRDLSTTQRYYRVGDQRRREAVDRVTSMQFDRHGSRVWRQAQFVLDSEHARRGIGEVQVPYGLCTEPTNVAAGGQDCPVRLRCVGCSHFRTDVSYLPDLEAYLADLLRGRERLAAFAADSWAKAEAMPSDEEITRVRRLVHRVREDLEDLTDEDKLHIQDAVSVVRRTRRVVALGLPRVGPPEDLRPERPTG</sequence>
<dbReference type="CDD" id="cd00397">
    <property type="entry name" value="DNA_BRE_C"/>
    <property type="match status" value="1"/>
</dbReference>
<evidence type="ECO:0000313" key="3">
    <source>
        <dbReference type="EMBL" id="WLQ61419.1"/>
    </source>
</evidence>
<dbReference type="InterPro" id="IPR011010">
    <property type="entry name" value="DNA_brk_join_enz"/>
</dbReference>
<dbReference type="InterPro" id="IPR002104">
    <property type="entry name" value="Integrase_catalytic"/>
</dbReference>
<dbReference type="Pfam" id="PF00589">
    <property type="entry name" value="Phage_integrase"/>
    <property type="match status" value="1"/>
</dbReference>
<evidence type="ECO:0000259" key="2">
    <source>
        <dbReference type="PROSITE" id="PS51898"/>
    </source>
</evidence>
<keyword evidence="1" id="KW-0233">DNA recombination</keyword>
<name>A0ABY9J3F1_9ACTN</name>
<gene>
    <name evidence="3" type="ORF">P8A19_41130</name>
</gene>
<dbReference type="EMBL" id="CP120988">
    <property type="protein sequence ID" value="WLQ61419.1"/>
    <property type="molecule type" value="Genomic_DNA"/>
</dbReference>
<accession>A0ABY9J3F1</accession>
<dbReference type="SUPFAM" id="SSF56349">
    <property type="entry name" value="DNA breaking-rejoining enzymes"/>
    <property type="match status" value="1"/>
</dbReference>
<evidence type="ECO:0000256" key="1">
    <source>
        <dbReference type="ARBA" id="ARBA00023172"/>
    </source>
</evidence>
<evidence type="ECO:0000313" key="4">
    <source>
        <dbReference type="Proteomes" id="UP001235744"/>
    </source>
</evidence>
<dbReference type="PROSITE" id="PS51898">
    <property type="entry name" value="TYR_RECOMBINASE"/>
    <property type="match status" value="1"/>
</dbReference>
<reference evidence="3 4" key="1">
    <citation type="submission" date="2023-03" db="EMBL/GenBank/DDBJ databases">
        <title>Isolation and description of six Streptomyces strains from soil environments, able to metabolize different microbial glucans.</title>
        <authorList>
            <person name="Widen T."/>
            <person name="Larsbrink J."/>
        </authorList>
    </citation>
    <scope>NUCLEOTIDE SEQUENCE [LARGE SCALE GENOMIC DNA]</scope>
    <source>
        <strain evidence="3 4">Alt2</strain>
    </source>
</reference>
<protein>
    <submittedName>
        <fullName evidence="3">Site-specific integrase</fullName>
    </submittedName>
</protein>